<reference evidence="3 4" key="2">
    <citation type="journal article" date="2014" name="J. Gen. Appl. Microbiol.">
        <title>The early diverging ascomycetous budding yeast Saitoella complicata has three histone deacetylases belonging to the Clr6, Hos2, and Rpd3 lineages.</title>
        <authorList>
            <person name="Nishida H."/>
            <person name="Matsumoto T."/>
            <person name="Kondo S."/>
            <person name="Hamamoto M."/>
            <person name="Yoshikawa H."/>
        </authorList>
    </citation>
    <scope>NUCLEOTIDE SEQUENCE [LARGE SCALE GENOMIC DNA]</scope>
    <source>
        <strain evidence="3 4">NRRL Y-17804</strain>
    </source>
</reference>
<dbReference type="SMART" id="SM01137">
    <property type="entry name" value="DMAP_binding"/>
    <property type="match status" value="1"/>
</dbReference>
<feature type="compositionally biased region" description="Polar residues" evidence="1">
    <location>
        <begin position="1594"/>
        <end position="1619"/>
    </location>
</feature>
<dbReference type="OMA" id="LVWTYWT"/>
<dbReference type="Pfam" id="PF23024">
    <property type="entry name" value="AMP-dom_DIP2-like"/>
    <property type="match status" value="1"/>
</dbReference>
<dbReference type="InterPro" id="IPR045851">
    <property type="entry name" value="AMP-bd_C_sf"/>
</dbReference>
<evidence type="ECO:0000313" key="4">
    <source>
        <dbReference type="Proteomes" id="UP000033140"/>
    </source>
</evidence>
<protein>
    <recommendedName>
        <fullName evidence="2">DMAP1-binding domain-containing protein</fullName>
    </recommendedName>
</protein>
<comment type="caution">
    <text evidence="3">The sequence shown here is derived from an EMBL/GenBank/DDBJ whole genome shotgun (WGS) entry which is preliminary data.</text>
</comment>
<dbReference type="GO" id="GO:0005829">
    <property type="term" value="C:cytosol"/>
    <property type="evidence" value="ECO:0007669"/>
    <property type="project" value="TreeGrafter"/>
</dbReference>
<gene>
    <name evidence="3" type="ORF">G7K_5305-t1</name>
</gene>
<feature type="domain" description="DMAP1-binding" evidence="2">
    <location>
        <begin position="3"/>
        <end position="114"/>
    </location>
</feature>
<dbReference type="STRING" id="698492.A0A0E9NMY3"/>
<dbReference type="InterPro" id="IPR010506">
    <property type="entry name" value="DMAP1-bd"/>
</dbReference>
<accession>A0A0E9NMY3</accession>
<dbReference type="Proteomes" id="UP000033140">
    <property type="component" value="Unassembled WGS sequence"/>
</dbReference>
<dbReference type="Pfam" id="PF24919">
    <property type="entry name" value="Mug62"/>
    <property type="match status" value="1"/>
</dbReference>
<dbReference type="PANTHER" id="PTHR22754">
    <property type="entry name" value="DISCO-INTERACTING PROTEIN 2 DIP2 -RELATED"/>
    <property type="match status" value="1"/>
</dbReference>
<proteinExistence type="predicted"/>
<name>A0A0E9NMY3_SAICN</name>
<keyword evidence="4" id="KW-1185">Reference proteome</keyword>
<dbReference type="Gene3D" id="3.30.300.30">
    <property type="match status" value="2"/>
</dbReference>
<sequence length="1629" mass="180291">MSAMNDIPPALDQRLAELRLEYDEGEITEKGYLKRRTALLQQFQVPGEVVEQNLQAQMDQQYAPSLVQENVHDGNGSGYRASIANAGFGDASPHIGSVRASSSSHGHSDTKSSDGQSANDYVFNPALETESQYTTDPAPYFDNFSHRANTGLYDEPSPYEEEGASHYDHDHEILHNAPFYSDPSRVYNYDQNPTPTSPGYESYLQQSQDEVPPWLQNAGKQQLPFEPREVPFALYDPHSPSLPMSSFDTIASLLRHRSATTPKRPAFLVLDSKGKEVQSVTWDKLAGRAEKVAKVIRDKSGLFRGDRVALVYRDGEVVDFVVALFGCFIAGVVAVPINRPNDYAELNFILTSTNAHLALTTDNNLKAFQRDLMQQRLAWPRGVEWWKTNEFGSYHPRNKKDDLPPLQSPDLAYIEFSRSPTGELRGVVLSHKTVMHQMAAISAMVSTAPGGLPRRAPATFERTGAMGVGGGVGEVLLTYLDPRQAVGMILGVLLSVYGGNTTVWIPQPAITVPGLWANLITKYKATLTLADYPGLKTVAYNYQNDPHSTRGYSKKYPVDFGSVRLCLIDCLNVDAEFHEILTDRWLRPLGNTRARDVVAPMLCLPEHGGMVISMRDWLGGQDRMATGLEEDKEGELAEVLLDQEALKTNDVVVVATGNEVRRRAGEPGVVRVGAFGCPIPDATMAIVDPENSMLCPPGIVGEIWVDSPSISGGFWALPKHTESIFHALTYVFSPETGLQPQPLEQEFLRTGLLGCFIKGKLYVLGLYEDRLRQRVEWSENGRQDLVEFRYHYTSQMVHTILRSVQRVFDCSAFDVFVNNEHLPVIILESSAAITAPLTPSGPPRQLDYELLSSIAEKCIECLLEEHQVRVYCVLITAPNTLPRTIKNGRREIGNMLCRREFEMGTLPAVHVKFAVERAVLNLPVGSDPVGGIWSPVASRQRAELLAMEEKQFSGVDYREISIDDRTSTPLNNFSSIVDLVQWRVSRQTEELALCSIDARGKEGKGISWRKTDQRIAAVATYIKNKTKIAAGDHVALIYTHSEEFVYAVHACFCLGVTIVPIAPLDQSRLSEDVPALLNVIADFGIKAILVNNDTDHAFKSKTISQHLRQSAMAARMNIPPIHNTSKPSKQLKGCRELGFSVRPEWLKSDFPALIWTYWTPDQRRVAVQLGHDTIMAMCKVQKETCQMHSARPILGCVRSTSGIGFMHTCLMGVYVGASTYIVSPPDYAANPSVLFQALARYKVKDTYATPQMLDHAMATSPAKGFKLMELKNLMIMFEGRPRSDIFPKVRTHFDQSGLDPTAVNTIYSHVLNPMVATRSYMCIEPVELYLDVKALRSGLVQPADPDLDPFGLLLHDSGMVPVSTQIAIVNPETCELCCVGEYGEIWIASEACAKAFYKSKDSFDIERFQGRIIDGDPRITYVRTGDLGFLHNIVRPIGPGGAMVDMQTLFVLGSIGETFEVNGLNHFPMDIEYSVERSHRHITNQGCAIFQAGGLTIMVIEVSRANKLAAIVPVAVNAVLEEHQVVVDVVAFVGRGDFPRSRLGEKQRGKILAAWVTRKLRTLAQFSVREGAATNMLPATIAENAEQGPPLVHDTNSPGVPTQQEISRGSSSTGDNNLATVHEEHPRKA</sequence>
<evidence type="ECO:0000256" key="1">
    <source>
        <dbReference type="SAM" id="MobiDB-lite"/>
    </source>
</evidence>
<reference evidence="3 4" key="3">
    <citation type="journal article" date="2015" name="Genome Announc.">
        <title>Draft Genome Sequence of the Archiascomycetous Yeast Saitoella complicata.</title>
        <authorList>
            <person name="Yamauchi K."/>
            <person name="Kondo S."/>
            <person name="Hamamoto M."/>
            <person name="Takahashi Y."/>
            <person name="Ogura Y."/>
            <person name="Hayashi T."/>
            <person name="Nishida H."/>
        </authorList>
    </citation>
    <scope>NUCLEOTIDE SEQUENCE [LARGE SCALE GENOMIC DNA]</scope>
    <source>
        <strain evidence="3 4">NRRL Y-17804</strain>
    </source>
</reference>
<dbReference type="Gene3D" id="3.40.50.12780">
    <property type="entry name" value="N-terminal domain of ligase-like"/>
    <property type="match status" value="2"/>
</dbReference>
<evidence type="ECO:0000313" key="3">
    <source>
        <dbReference type="EMBL" id="GAO51194.1"/>
    </source>
</evidence>
<dbReference type="PROSITE" id="PS51912">
    <property type="entry name" value="DMAP1_BIND"/>
    <property type="match status" value="1"/>
</dbReference>
<feature type="region of interest" description="Disordered" evidence="1">
    <location>
        <begin position="1587"/>
        <end position="1629"/>
    </location>
</feature>
<dbReference type="EMBL" id="BACD03000042">
    <property type="protein sequence ID" value="GAO51194.1"/>
    <property type="molecule type" value="Genomic_DNA"/>
</dbReference>
<dbReference type="InterPro" id="IPR000873">
    <property type="entry name" value="AMP-dep_synth/lig_dom"/>
</dbReference>
<dbReference type="PANTHER" id="PTHR22754:SF32">
    <property type="entry name" value="DISCO-INTERACTING PROTEIN 2"/>
    <property type="match status" value="1"/>
</dbReference>
<dbReference type="Pfam" id="PF06464">
    <property type="entry name" value="DMAP_binding"/>
    <property type="match status" value="1"/>
</dbReference>
<reference evidence="3 4" key="1">
    <citation type="journal article" date="2011" name="J. Gen. Appl. Microbiol.">
        <title>Draft genome sequencing of the enigmatic yeast Saitoella complicata.</title>
        <authorList>
            <person name="Nishida H."/>
            <person name="Hamamoto M."/>
            <person name="Sugiyama J."/>
        </authorList>
    </citation>
    <scope>NUCLEOTIDE SEQUENCE [LARGE SCALE GENOMIC DNA]</scope>
    <source>
        <strain evidence="3 4">NRRL Y-17804</strain>
    </source>
</reference>
<dbReference type="InterPro" id="IPR025110">
    <property type="entry name" value="AMP-bd_C"/>
</dbReference>
<dbReference type="Pfam" id="PF00501">
    <property type="entry name" value="AMP-binding"/>
    <property type="match status" value="2"/>
</dbReference>
<dbReference type="InterPro" id="IPR042099">
    <property type="entry name" value="ANL_N_sf"/>
</dbReference>
<dbReference type="InterPro" id="IPR056881">
    <property type="entry name" value="Mug62_dom"/>
</dbReference>
<dbReference type="SUPFAM" id="SSF56801">
    <property type="entry name" value="Acetyl-CoA synthetase-like"/>
    <property type="match status" value="2"/>
</dbReference>
<evidence type="ECO:0000259" key="2">
    <source>
        <dbReference type="PROSITE" id="PS51912"/>
    </source>
</evidence>
<feature type="region of interest" description="Disordered" evidence="1">
    <location>
        <begin position="94"/>
        <end position="120"/>
    </location>
</feature>
<organism evidence="3 4">
    <name type="scientific">Saitoella complicata (strain BCRC 22490 / CBS 7301 / JCM 7358 / NBRC 10748 / NRRL Y-17804)</name>
    <dbReference type="NCBI Taxonomy" id="698492"/>
    <lineage>
        <taxon>Eukaryota</taxon>
        <taxon>Fungi</taxon>
        <taxon>Dikarya</taxon>
        <taxon>Ascomycota</taxon>
        <taxon>Taphrinomycotina</taxon>
        <taxon>Taphrinomycotina incertae sedis</taxon>
        <taxon>Saitoella</taxon>
    </lineage>
</organism>